<dbReference type="Gene3D" id="3.30.160.60">
    <property type="entry name" value="Classic Zinc Finger"/>
    <property type="match status" value="2"/>
</dbReference>
<feature type="compositionally biased region" description="Polar residues" evidence="8">
    <location>
        <begin position="951"/>
        <end position="972"/>
    </location>
</feature>
<evidence type="ECO:0000313" key="10">
    <source>
        <dbReference type="EMBL" id="KAA0197114.1"/>
    </source>
</evidence>
<name>A0A8E0S610_9TREM</name>
<organism evidence="10 11">
    <name type="scientific">Fasciolopsis buskii</name>
    <dbReference type="NCBI Taxonomy" id="27845"/>
    <lineage>
        <taxon>Eukaryota</taxon>
        <taxon>Metazoa</taxon>
        <taxon>Spiralia</taxon>
        <taxon>Lophotrochozoa</taxon>
        <taxon>Platyhelminthes</taxon>
        <taxon>Trematoda</taxon>
        <taxon>Digenea</taxon>
        <taxon>Plagiorchiida</taxon>
        <taxon>Echinostomata</taxon>
        <taxon>Echinostomatoidea</taxon>
        <taxon>Fasciolidae</taxon>
        <taxon>Fasciolopsis</taxon>
    </lineage>
</organism>
<reference evidence="10" key="1">
    <citation type="submission" date="2019-05" db="EMBL/GenBank/DDBJ databases">
        <title>Annotation for the trematode Fasciolopsis buski.</title>
        <authorList>
            <person name="Choi Y.-J."/>
        </authorList>
    </citation>
    <scope>NUCLEOTIDE SEQUENCE</scope>
    <source>
        <strain evidence="10">HT</strain>
        <tissue evidence="10">Whole worm</tissue>
    </source>
</reference>
<evidence type="ECO:0000256" key="1">
    <source>
        <dbReference type="ARBA" id="ARBA00004123"/>
    </source>
</evidence>
<dbReference type="PANTHER" id="PTHR24388:SF54">
    <property type="entry name" value="PROTEIN ESCARGOT"/>
    <property type="match status" value="1"/>
</dbReference>
<proteinExistence type="predicted"/>
<dbReference type="GO" id="GO:0000978">
    <property type="term" value="F:RNA polymerase II cis-regulatory region sequence-specific DNA binding"/>
    <property type="evidence" value="ECO:0007669"/>
    <property type="project" value="TreeGrafter"/>
</dbReference>
<comment type="caution">
    <text evidence="10">The sequence shown here is derived from an EMBL/GenBank/DDBJ whole genome shotgun (WGS) entry which is preliminary data.</text>
</comment>
<feature type="compositionally biased region" description="Low complexity" evidence="8">
    <location>
        <begin position="185"/>
        <end position="197"/>
    </location>
</feature>
<dbReference type="InterPro" id="IPR050527">
    <property type="entry name" value="Snail/Krueppel_Znf"/>
</dbReference>
<keyword evidence="3" id="KW-0677">Repeat</keyword>
<evidence type="ECO:0000256" key="6">
    <source>
        <dbReference type="ARBA" id="ARBA00023242"/>
    </source>
</evidence>
<evidence type="ECO:0000313" key="11">
    <source>
        <dbReference type="Proteomes" id="UP000728185"/>
    </source>
</evidence>
<gene>
    <name evidence="10" type="ORF">FBUS_07053</name>
</gene>
<dbReference type="EMBL" id="LUCM01002585">
    <property type="protein sequence ID" value="KAA0197114.1"/>
    <property type="molecule type" value="Genomic_DNA"/>
</dbReference>
<dbReference type="InterPro" id="IPR036236">
    <property type="entry name" value="Znf_C2H2_sf"/>
</dbReference>
<evidence type="ECO:0000259" key="9">
    <source>
        <dbReference type="PROSITE" id="PS50157"/>
    </source>
</evidence>
<evidence type="ECO:0000256" key="7">
    <source>
        <dbReference type="PROSITE-ProRule" id="PRU00042"/>
    </source>
</evidence>
<comment type="subcellular location">
    <subcellularLocation>
        <location evidence="1">Nucleus</location>
    </subcellularLocation>
</comment>
<dbReference type="PROSITE" id="PS00028">
    <property type="entry name" value="ZINC_FINGER_C2H2_1"/>
    <property type="match status" value="2"/>
</dbReference>
<keyword evidence="5" id="KW-0862">Zinc</keyword>
<dbReference type="Proteomes" id="UP000728185">
    <property type="component" value="Unassembled WGS sequence"/>
</dbReference>
<feature type="region of interest" description="Disordered" evidence="8">
    <location>
        <begin position="779"/>
        <end position="819"/>
    </location>
</feature>
<protein>
    <submittedName>
        <fullName evidence="10">Zinc finger protein</fullName>
    </submittedName>
</protein>
<evidence type="ECO:0000256" key="4">
    <source>
        <dbReference type="ARBA" id="ARBA00022771"/>
    </source>
</evidence>
<dbReference type="AlphaFoldDB" id="A0A8E0S610"/>
<dbReference type="GO" id="GO:0008270">
    <property type="term" value="F:zinc ion binding"/>
    <property type="evidence" value="ECO:0007669"/>
    <property type="project" value="UniProtKB-KW"/>
</dbReference>
<feature type="region of interest" description="Disordered" evidence="8">
    <location>
        <begin position="185"/>
        <end position="205"/>
    </location>
</feature>
<keyword evidence="4 7" id="KW-0863">Zinc-finger</keyword>
<dbReference type="PROSITE" id="PS50157">
    <property type="entry name" value="ZINC_FINGER_C2H2_2"/>
    <property type="match status" value="2"/>
</dbReference>
<dbReference type="GO" id="GO:0000981">
    <property type="term" value="F:DNA-binding transcription factor activity, RNA polymerase II-specific"/>
    <property type="evidence" value="ECO:0007669"/>
    <property type="project" value="TreeGrafter"/>
</dbReference>
<feature type="region of interest" description="Disordered" evidence="8">
    <location>
        <begin position="951"/>
        <end position="1000"/>
    </location>
</feature>
<dbReference type="InterPro" id="IPR013087">
    <property type="entry name" value="Znf_C2H2_type"/>
</dbReference>
<accession>A0A8E0S610</accession>
<feature type="compositionally biased region" description="Polar residues" evidence="8">
    <location>
        <begin position="779"/>
        <end position="804"/>
    </location>
</feature>
<evidence type="ECO:0000256" key="3">
    <source>
        <dbReference type="ARBA" id="ARBA00022737"/>
    </source>
</evidence>
<keyword evidence="11" id="KW-1185">Reference proteome</keyword>
<dbReference type="Pfam" id="PF00096">
    <property type="entry name" value="zf-C2H2"/>
    <property type="match status" value="2"/>
</dbReference>
<sequence>GNVCLSALVGQFDGRPIIGFYSFVHLPLDSYLLHVESGNFFCCSRLSQGTVHFDIAACFQSECEQQPMETIFSVTAQRNVAENSVTCTAATNPNTGQGPLIPSSVSFPRSNSLVDEVVVHSEHTHLSLASDTLSTTVSGDEHLMRFTDDLGISMKSNLVGSPLVDDEDDDVRSLLAAAAAVAAAASPSSPQLRSSSSGLNTPPHTRVCSTLDTVVSDEVKDGLHTPGGAALLVSRLNSTAAAFAAGDSNDDDDDPLSMLIPSTVSHHNSLSYPSSLMVCTPPTTTLSNPLSHLPDIPALSPTCTRAPVCINDQVSGDESQFLASSRAPPTTITLCSESPGSLDTHPISMRFPTLLSSSTTAITTTINASTIKSPIALVSGTTTSPSSLIPTTINAIESPSTTVITAEAAFNANFVTFSPGVKHSSVTTPQTDPQFSEFHSGSTIPSSLTHIPGIGTINLSPPSPSGMIPDAHISADSNSIAPQTISVSPNSQSPVSQKSDVLQSTATLHTKPGTTTISPDAIVDCDWSRSPTRHDVVVLPSPGHQPSGSAEDEFDACSPNATAENLKDLEQVISSHSASLPVADDCDEEIYLLKSSSFDLTSSLKSDNPALSVNSTVTIPLKTEPEHATDSVIKSDPDPFLCTVSHSSESNILTSQPVLVVGTCGIESTVSRPSSTHNSADHELHSGNPKVECASEVSLVNQDDVLVLDEQKHEDDMDFLLQANTMKSISNPSVSPCSPKLHPDIPSVGIKTICEPAVEDIAPEVIDSDLLNLNPVSSKVNGVSSEPDTGETVISETKSQTKQNPDAGEHGSLEEEEVYDEEEYVNAAVAAVDDVVFALAGNRKPDPSLEIDPALEGTGTDRIFTLSLGPVHHSEPPVCSIQSSCLLSTFSLNNISSNNEITVDNSLNDSDQINLLTAARRAVSFPGSSIITAGGVGVAGAPLPLCAPYSQSRSTNATDTSGMQSDFETTPGANPVPNSANNTTTTTTINSSNNNNSNNISATSIGTANLNWDQRDSNGDYMCPVCPRVFPQKALLLKHRVMHDEPKHFCDTCGRCFVREDKLKRHVMSIHTAEKPHVCHICTKAFSRK</sequence>
<dbReference type="SUPFAM" id="SSF57667">
    <property type="entry name" value="beta-beta-alpha zinc fingers"/>
    <property type="match status" value="1"/>
</dbReference>
<feature type="domain" description="C2H2-type" evidence="9">
    <location>
        <begin position="1048"/>
        <end position="1076"/>
    </location>
</feature>
<feature type="non-terminal residue" evidence="10">
    <location>
        <position position="1"/>
    </location>
</feature>
<evidence type="ECO:0000256" key="2">
    <source>
        <dbReference type="ARBA" id="ARBA00022723"/>
    </source>
</evidence>
<feature type="compositionally biased region" description="Low complexity" evidence="8">
    <location>
        <begin position="978"/>
        <end position="1000"/>
    </location>
</feature>
<evidence type="ECO:0000256" key="5">
    <source>
        <dbReference type="ARBA" id="ARBA00022833"/>
    </source>
</evidence>
<dbReference type="PANTHER" id="PTHR24388">
    <property type="entry name" value="ZINC FINGER PROTEIN"/>
    <property type="match status" value="1"/>
</dbReference>
<dbReference type="SMART" id="SM00355">
    <property type="entry name" value="ZnF_C2H2"/>
    <property type="match status" value="2"/>
</dbReference>
<dbReference type="GO" id="GO:0005634">
    <property type="term" value="C:nucleus"/>
    <property type="evidence" value="ECO:0007669"/>
    <property type="project" value="UniProtKB-SubCell"/>
</dbReference>
<keyword evidence="2" id="KW-0479">Metal-binding</keyword>
<dbReference type="OrthoDB" id="6281675at2759"/>
<evidence type="ECO:0000256" key="8">
    <source>
        <dbReference type="SAM" id="MobiDB-lite"/>
    </source>
</evidence>
<keyword evidence="6" id="KW-0539">Nucleus</keyword>
<feature type="domain" description="C2H2-type" evidence="9">
    <location>
        <begin position="1021"/>
        <end position="1048"/>
    </location>
</feature>